<keyword evidence="2" id="KW-0472">Membrane</keyword>
<evidence type="ECO:0000256" key="2">
    <source>
        <dbReference type="SAM" id="Phobius"/>
    </source>
</evidence>
<evidence type="ECO:0000256" key="1">
    <source>
        <dbReference type="SAM" id="MobiDB-lite"/>
    </source>
</evidence>
<dbReference type="RefSeq" id="WP_253663387.1">
    <property type="nucleotide sequence ID" value="NZ_BAAAJQ010000003.1"/>
</dbReference>
<accession>A0ABT1HKL8</accession>
<keyword evidence="4" id="KW-1185">Reference proteome</keyword>
<evidence type="ECO:0008006" key="5">
    <source>
        <dbReference type="Google" id="ProtNLM"/>
    </source>
</evidence>
<name>A0ABT1HKL8_9NOCA</name>
<dbReference type="EMBL" id="JAMTCJ010000004">
    <property type="protein sequence ID" value="MCP2178489.1"/>
    <property type="molecule type" value="Genomic_DNA"/>
</dbReference>
<feature type="region of interest" description="Disordered" evidence="1">
    <location>
        <begin position="189"/>
        <end position="226"/>
    </location>
</feature>
<evidence type="ECO:0000313" key="4">
    <source>
        <dbReference type="Proteomes" id="UP001206895"/>
    </source>
</evidence>
<feature type="transmembrane region" description="Helical" evidence="2">
    <location>
        <begin position="145"/>
        <end position="165"/>
    </location>
</feature>
<feature type="transmembrane region" description="Helical" evidence="2">
    <location>
        <begin position="109"/>
        <end position="130"/>
    </location>
</feature>
<reference evidence="3 4" key="1">
    <citation type="submission" date="2022-06" db="EMBL/GenBank/DDBJ databases">
        <title>Genomic Encyclopedia of Archaeal and Bacterial Type Strains, Phase II (KMG-II): from individual species to whole genera.</title>
        <authorList>
            <person name="Goeker M."/>
        </authorList>
    </citation>
    <scope>NUCLEOTIDE SEQUENCE [LARGE SCALE GENOMIC DNA]</scope>
    <source>
        <strain evidence="3 4">DSM 44693</strain>
    </source>
</reference>
<feature type="transmembrane region" description="Helical" evidence="2">
    <location>
        <begin position="38"/>
        <end position="57"/>
    </location>
</feature>
<comment type="caution">
    <text evidence="3">The sequence shown here is derived from an EMBL/GenBank/DDBJ whole genome shotgun (WGS) entry which is preliminary data.</text>
</comment>
<sequence>MSEGTNRAPGADGSDGFSQFEGDLRRAERKVAGEIDPGARAVVVAAAVLVAILSMILPHTGSANGIDVLTFAADATTERVTITSRVFVFLVVIFGIGFSMLALVTRRWVLAWIALCGSAVGCVAGMLAWWSRNTPGVDGIAPPHGVGIGLALGWLAMFVITFHWARVVWARTNYQLALEERRRADAAAAEDRARALQRNVTPTTAHTRPAPEDRPASDDLAGPPSA</sequence>
<keyword evidence="2" id="KW-0812">Transmembrane</keyword>
<proteinExistence type="predicted"/>
<protein>
    <recommendedName>
        <fullName evidence="5">Transmembrane protein</fullName>
    </recommendedName>
</protein>
<feature type="transmembrane region" description="Helical" evidence="2">
    <location>
        <begin position="86"/>
        <end position="104"/>
    </location>
</feature>
<organism evidence="3 4">
    <name type="scientific">Williamsia maris</name>
    <dbReference type="NCBI Taxonomy" id="72806"/>
    <lineage>
        <taxon>Bacteria</taxon>
        <taxon>Bacillati</taxon>
        <taxon>Actinomycetota</taxon>
        <taxon>Actinomycetes</taxon>
        <taxon>Mycobacteriales</taxon>
        <taxon>Nocardiaceae</taxon>
        <taxon>Williamsia</taxon>
    </lineage>
</organism>
<dbReference type="Proteomes" id="UP001206895">
    <property type="component" value="Unassembled WGS sequence"/>
</dbReference>
<evidence type="ECO:0000313" key="3">
    <source>
        <dbReference type="EMBL" id="MCP2178489.1"/>
    </source>
</evidence>
<gene>
    <name evidence="3" type="ORF">LX13_004330</name>
</gene>
<keyword evidence="2" id="KW-1133">Transmembrane helix</keyword>